<reference evidence="2 3" key="1">
    <citation type="journal article" date="2016" name="Nat. Commun.">
        <title>Thousands of microbial genomes shed light on interconnected biogeochemical processes in an aquifer system.</title>
        <authorList>
            <person name="Anantharaman K."/>
            <person name="Brown C.T."/>
            <person name="Hug L.A."/>
            <person name="Sharon I."/>
            <person name="Castelle C.J."/>
            <person name="Probst A.J."/>
            <person name="Thomas B.C."/>
            <person name="Singh A."/>
            <person name="Wilkins M.J."/>
            <person name="Karaoz U."/>
            <person name="Brodie E.L."/>
            <person name="Williams K.H."/>
            <person name="Hubbard S.S."/>
            <person name="Banfield J.F."/>
        </authorList>
    </citation>
    <scope>NUCLEOTIDE SEQUENCE [LARGE SCALE GENOMIC DNA]</scope>
</reference>
<feature type="domain" description="Calcineurin-like phosphoesterase" evidence="1">
    <location>
        <begin position="97"/>
        <end position="203"/>
    </location>
</feature>
<proteinExistence type="predicted"/>
<dbReference type="GO" id="GO:0016787">
    <property type="term" value="F:hydrolase activity"/>
    <property type="evidence" value="ECO:0007669"/>
    <property type="project" value="InterPro"/>
</dbReference>
<name>A0A1F4U879_UNCSA</name>
<protein>
    <recommendedName>
        <fullName evidence="1">Calcineurin-like phosphoesterase domain-containing protein</fullName>
    </recommendedName>
</protein>
<gene>
    <name evidence="2" type="ORF">A2438_07390</name>
</gene>
<evidence type="ECO:0000313" key="3">
    <source>
        <dbReference type="Proteomes" id="UP000179242"/>
    </source>
</evidence>
<dbReference type="Proteomes" id="UP000179242">
    <property type="component" value="Unassembled WGS sequence"/>
</dbReference>
<dbReference type="InterPro" id="IPR029052">
    <property type="entry name" value="Metallo-depent_PP-like"/>
</dbReference>
<evidence type="ECO:0000259" key="1">
    <source>
        <dbReference type="Pfam" id="PF00149"/>
    </source>
</evidence>
<accession>A0A1F4U879</accession>
<dbReference type="EMBL" id="MEUJ01000001">
    <property type="protein sequence ID" value="OGC41145.1"/>
    <property type="molecule type" value="Genomic_DNA"/>
</dbReference>
<dbReference type="Pfam" id="PF00149">
    <property type="entry name" value="Metallophos"/>
    <property type="match status" value="1"/>
</dbReference>
<dbReference type="AlphaFoldDB" id="A0A1F4U879"/>
<comment type="caution">
    <text evidence="2">The sequence shown here is derived from an EMBL/GenBank/DDBJ whole genome shotgun (WGS) entry which is preliminary data.</text>
</comment>
<evidence type="ECO:0000313" key="2">
    <source>
        <dbReference type="EMBL" id="OGC41145.1"/>
    </source>
</evidence>
<sequence length="358" mass="39342">MNQSIALVYGGVDYVFSRKTCAELDTVSVAALDLPSDIEPYYHSMNMALERMEAEGFEEDGPIIKRPAITRQVQVDSSDVKCMGDPGYLIEINPGVKTVFIGDLHANAKNLLSAVNAHEKELAEEKVVIVVMGDAIHPQTGNLEEMDSSIEMIRIICDLKAKYGDCFHYILGDHETLEPGFMTKRNIDQPDLFVKAVVRKLGNAYVRKIDALWKGCPYAVLIPGIAFAAHNAVVENLNGIDDIIHAGLPGSERVALTLLSFRPEAVDLKSGNTYPPQASERMKQLLKVKNLISAHTSDPEGKSSIVTFGQMPGHYFLQGWGSPEFLPFQVMEVGEDGNLLPIFISPDGEKSLGQVRNI</sequence>
<organism evidence="2 3">
    <name type="scientific">candidate division WOR-1 bacterium RIFOXYC2_FULL_46_14</name>
    <dbReference type="NCBI Taxonomy" id="1802587"/>
    <lineage>
        <taxon>Bacteria</taxon>
        <taxon>Bacillati</taxon>
        <taxon>Saganbacteria</taxon>
    </lineage>
</organism>
<dbReference type="SUPFAM" id="SSF56300">
    <property type="entry name" value="Metallo-dependent phosphatases"/>
    <property type="match status" value="1"/>
</dbReference>
<dbReference type="Gene3D" id="3.60.21.10">
    <property type="match status" value="1"/>
</dbReference>
<dbReference type="InterPro" id="IPR004843">
    <property type="entry name" value="Calcineurin-like_PHP"/>
</dbReference>